<evidence type="ECO:0000313" key="3">
    <source>
        <dbReference type="EMBL" id="TYB33914.1"/>
    </source>
</evidence>
<dbReference type="EMBL" id="VSIV01000088">
    <property type="protein sequence ID" value="TYB33914.1"/>
    <property type="molecule type" value="Genomic_DNA"/>
</dbReference>
<feature type="active site" description="Proton donor" evidence="2">
    <location>
        <position position="83"/>
    </location>
</feature>
<dbReference type="Gene3D" id="3.30.2310.20">
    <property type="entry name" value="RelE-like"/>
    <property type="match status" value="1"/>
</dbReference>
<accession>A0A5D0MJK9</accession>
<evidence type="ECO:0000313" key="4">
    <source>
        <dbReference type="Proteomes" id="UP000323337"/>
    </source>
</evidence>
<reference evidence="3 4" key="1">
    <citation type="submission" date="2019-08" db="EMBL/GenBank/DDBJ databases">
        <title>Genomic characterization of a novel candidate phylum (ARYD3) from a high temperature, high salinity tertiary oil reservoir in north central Oklahoma, USA.</title>
        <authorList>
            <person name="Youssef N.H."/>
            <person name="Yadav A."/>
            <person name="Elshahed M.S."/>
        </authorList>
    </citation>
    <scope>NUCLEOTIDE SEQUENCE [LARGE SCALE GENOMIC DNA]</scope>
    <source>
        <strain evidence="3">ARYD1</strain>
    </source>
</reference>
<dbReference type="SUPFAM" id="SSF143011">
    <property type="entry name" value="RelE-like"/>
    <property type="match status" value="1"/>
</dbReference>
<dbReference type="Pfam" id="PF15738">
    <property type="entry name" value="YafQ_toxin"/>
    <property type="match status" value="1"/>
</dbReference>
<gene>
    <name evidence="3" type="ORF">FXF49_03845</name>
</gene>
<dbReference type="PANTHER" id="PTHR40588:SF1">
    <property type="entry name" value="MRNA INTERFERASE TOXIN YAFQ"/>
    <property type="match status" value="1"/>
</dbReference>
<dbReference type="InterPro" id="IPR007712">
    <property type="entry name" value="RelE/ParE_toxin"/>
</dbReference>
<dbReference type="PANTHER" id="PTHR40588">
    <property type="entry name" value="MRNA INTERFERASE TOXIN YAFQ"/>
    <property type="match status" value="1"/>
</dbReference>
<proteinExistence type="predicted"/>
<name>A0A5D0MJK9_FLESI</name>
<dbReference type="RefSeq" id="WP_303700586.1">
    <property type="nucleotide sequence ID" value="NZ_VSIV01000088.1"/>
</dbReference>
<sequence>MKLLRHKKFIKDFKKLKLTDSQFEKLIKYLHLLQEEKNLPVEAKDHELLGKWKNFREFHVGGDLIVIYCINRDEIILTRMGTHSQLFE</sequence>
<organism evidence="3 4">
    <name type="scientific">Flexistipes sinusarabici</name>
    <dbReference type="NCBI Taxonomy" id="2352"/>
    <lineage>
        <taxon>Bacteria</taxon>
        <taxon>Pseudomonadati</taxon>
        <taxon>Deferribacterota</taxon>
        <taxon>Deferribacteres</taxon>
        <taxon>Deferribacterales</taxon>
        <taxon>Flexistipitaceae</taxon>
        <taxon>Flexistipes</taxon>
    </lineage>
</organism>
<evidence type="ECO:0000256" key="2">
    <source>
        <dbReference type="PIRSR" id="PIRSR006156-1"/>
    </source>
</evidence>
<dbReference type="NCBIfam" id="TIGR02385">
    <property type="entry name" value="RelE_StbE"/>
    <property type="match status" value="1"/>
</dbReference>
<dbReference type="PIRSF" id="PIRSF006156">
    <property type="entry name" value="YafQ"/>
    <property type="match status" value="1"/>
</dbReference>
<dbReference type="AlphaFoldDB" id="A0A5D0MJK9"/>
<dbReference type="Proteomes" id="UP000323337">
    <property type="component" value="Unassembled WGS sequence"/>
</dbReference>
<dbReference type="GO" id="GO:0004521">
    <property type="term" value="F:RNA endonuclease activity"/>
    <property type="evidence" value="ECO:0007669"/>
    <property type="project" value="TreeGrafter"/>
</dbReference>
<dbReference type="GO" id="GO:0006415">
    <property type="term" value="P:translational termination"/>
    <property type="evidence" value="ECO:0007669"/>
    <property type="project" value="TreeGrafter"/>
</dbReference>
<keyword evidence="1" id="KW-1277">Toxin-antitoxin system</keyword>
<dbReference type="InterPro" id="IPR035093">
    <property type="entry name" value="RelE/ParE_toxin_dom_sf"/>
</dbReference>
<comment type="caution">
    <text evidence="3">The sequence shown here is derived from an EMBL/GenBank/DDBJ whole genome shotgun (WGS) entry which is preliminary data.</text>
</comment>
<evidence type="ECO:0000256" key="1">
    <source>
        <dbReference type="ARBA" id="ARBA00022649"/>
    </source>
</evidence>
<dbReference type="GO" id="GO:0006402">
    <property type="term" value="P:mRNA catabolic process"/>
    <property type="evidence" value="ECO:0007669"/>
    <property type="project" value="TreeGrafter"/>
</dbReference>
<protein>
    <submittedName>
        <fullName evidence="3">Type II toxin-antitoxin system YafQ family toxin</fullName>
    </submittedName>
</protein>
<dbReference type="InterPro" id="IPR004386">
    <property type="entry name" value="Toxin_YafQ-like"/>
</dbReference>